<dbReference type="CDD" id="cd02440">
    <property type="entry name" value="AdoMet_MTases"/>
    <property type="match status" value="1"/>
</dbReference>
<reference evidence="1 2" key="1">
    <citation type="submission" date="2024-06" db="EMBL/GenBank/DDBJ databases">
        <authorList>
            <person name="Steensen K."/>
            <person name="Seneca J."/>
            <person name="Bartlau N."/>
            <person name="Yu A.X."/>
            <person name="Polz M.F."/>
        </authorList>
    </citation>
    <scope>NUCLEOTIDE SEQUENCE [LARGE SCALE GENOMIC DNA]</scope>
    <source>
        <strain evidence="1 2">1F9</strain>
    </source>
</reference>
<keyword evidence="2" id="KW-1185">Reference proteome</keyword>
<accession>A0ABV4KP15</accession>
<dbReference type="Proteomes" id="UP001569175">
    <property type="component" value="Unassembled WGS sequence"/>
</dbReference>
<dbReference type="GO" id="GO:0032259">
    <property type="term" value="P:methylation"/>
    <property type="evidence" value="ECO:0007669"/>
    <property type="project" value="UniProtKB-KW"/>
</dbReference>
<dbReference type="RefSeq" id="WP_371707571.1">
    <property type="nucleotide sequence ID" value="NZ_JBFRME010000077.1"/>
</dbReference>
<dbReference type="Pfam" id="PF13578">
    <property type="entry name" value="Methyltransf_24"/>
    <property type="match status" value="1"/>
</dbReference>
<keyword evidence="1" id="KW-0808">Transferase</keyword>
<dbReference type="InterPro" id="IPR029063">
    <property type="entry name" value="SAM-dependent_MTases_sf"/>
</dbReference>
<dbReference type="PANTHER" id="PTHR43167:SF1">
    <property type="entry name" value="PUTATIVE (AFU_ORTHOLOGUE AFUA_6G01830)-RELATED"/>
    <property type="match status" value="1"/>
</dbReference>
<dbReference type="GO" id="GO:0008168">
    <property type="term" value="F:methyltransferase activity"/>
    <property type="evidence" value="ECO:0007669"/>
    <property type="project" value="UniProtKB-KW"/>
</dbReference>
<dbReference type="EMBL" id="JBGOOL010000019">
    <property type="protein sequence ID" value="MEZ8053267.1"/>
    <property type="molecule type" value="Genomic_DNA"/>
</dbReference>
<organism evidence="1 2">
    <name type="scientific">Vibrio atlanticus</name>
    <dbReference type="NCBI Taxonomy" id="693153"/>
    <lineage>
        <taxon>Bacteria</taxon>
        <taxon>Pseudomonadati</taxon>
        <taxon>Pseudomonadota</taxon>
        <taxon>Gammaproteobacteria</taxon>
        <taxon>Vibrionales</taxon>
        <taxon>Vibrionaceae</taxon>
        <taxon>Vibrio</taxon>
    </lineage>
</organism>
<evidence type="ECO:0000313" key="2">
    <source>
        <dbReference type="Proteomes" id="UP001569175"/>
    </source>
</evidence>
<proteinExistence type="predicted"/>
<protein>
    <submittedName>
        <fullName evidence="1">O-methyltransferase</fullName>
        <ecNumber evidence="1">2.1.1.-</ecNumber>
    </submittedName>
</protein>
<dbReference type="EC" id="2.1.1.-" evidence="1"/>
<comment type="caution">
    <text evidence="1">The sequence shown here is derived from an EMBL/GenBank/DDBJ whole genome shotgun (WGS) entry which is preliminary data.</text>
</comment>
<name>A0ABV4KP15_9VIBR</name>
<sequence length="192" mass="20904">MNKLEGTYPNSYEDILAATSEIGFPQLSDAETGSFLATLCASKINGNFLELGTGTGLCTSWLLEGMSAGSKLISVDNNERNIGLARKFLEHDSRVEIVLSEGEAVIDGIEPASLDLIFADTWPGKYHYLEGALGLLKVGGIYVVDDMNTRSEWSIEHNTKVEDLISHLTTRSDLITTKLDWSTGLVMCVKIA</sequence>
<gene>
    <name evidence="1" type="ORF">ACED57_08900</name>
</gene>
<dbReference type="Gene3D" id="3.40.50.150">
    <property type="entry name" value="Vaccinia Virus protein VP39"/>
    <property type="match status" value="1"/>
</dbReference>
<evidence type="ECO:0000313" key="1">
    <source>
        <dbReference type="EMBL" id="MEZ8053267.1"/>
    </source>
</evidence>
<keyword evidence="1" id="KW-0489">Methyltransferase</keyword>
<dbReference type="PANTHER" id="PTHR43167">
    <property type="entry name" value="PUTATIVE (AFU_ORTHOLOGUE AFUA_6G01830)-RELATED"/>
    <property type="match status" value="1"/>
</dbReference>
<dbReference type="SUPFAM" id="SSF53335">
    <property type="entry name" value="S-adenosyl-L-methionine-dependent methyltransferases"/>
    <property type="match status" value="1"/>
</dbReference>